<dbReference type="VEuPathDB" id="FungiDB:H257_06169"/>
<feature type="transmembrane region" description="Helical" evidence="5">
    <location>
        <begin position="81"/>
        <end position="100"/>
    </location>
</feature>
<evidence type="ECO:0008006" key="8">
    <source>
        <dbReference type="Google" id="ProtNLM"/>
    </source>
</evidence>
<name>A0A6A4ZC77_APHAT</name>
<sequence length="327" mass="36843">MMVPWIFALNCVMFLASVFAGCYSFTSHADNVFNSPAQIVTIRFAFIFILTAVSFFFQFLSTELTLPSSPQAIVHDMVEEVITGVVEAVMLLSFFFMLVVHVGGTDRAVHLFAESHETRGRASTMTMFTPPSSSPVMKDKAVDEDIAAKPGLHEYMRCRNVILAFVYIRPVVSIVMVVNRWLDNWELRMAMASVNILITLAAVAAILVTIRRILPAMQPQFQVLGKFFVVKGLLLVRSFQWAVYCLLVTDHNGLPALRKYFTMCSIECLFFCLIFTVAFRPATFRRVDGFPGMSFMGVWDVAMHPIPPCHDSKYASPADNKVHRMHV</sequence>
<keyword evidence="3 5" id="KW-1133">Transmembrane helix</keyword>
<dbReference type="InterPro" id="IPR005178">
    <property type="entry name" value="Ostalpha/TMEM184C"/>
</dbReference>
<evidence type="ECO:0000256" key="3">
    <source>
        <dbReference type="ARBA" id="ARBA00022989"/>
    </source>
</evidence>
<dbReference type="Proteomes" id="UP000469452">
    <property type="component" value="Unassembled WGS sequence"/>
</dbReference>
<dbReference type="AlphaFoldDB" id="A0A6A4ZC77"/>
<feature type="transmembrane region" description="Helical" evidence="5">
    <location>
        <begin position="37"/>
        <end position="61"/>
    </location>
</feature>
<feature type="transmembrane region" description="Helical" evidence="5">
    <location>
        <begin position="260"/>
        <end position="279"/>
    </location>
</feature>
<feature type="transmembrane region" description="Helical" evidence="5">
    <location>
        <begin position="161"/>
        <end position="182"/>
    </location>
</feature>
<reference evidence="6 7" key="1">
    <citation type="submission" date="2019-06" db="EMBL/GenBank/DDBJ databases">
        <title>Genomics analysis of Aphanomyces spp. identifies a new class of oomycete effector associated with host adaptation.</title>
        <authorList>
            <person name="Gaulin E."/>
        </authorList>
    </citation>
    <scope>NUCLEOTIDE SEQUENCE [LARGE SCALE GENOMIC DNA]</scope>
    <source>
        <strain evidence="6 7">E</strain>
    </source>
</reference>
<evidence type="ECO:0000256" key="2">
    <source>
        <dbReference type="ARBA" id="ARBA00022692"/>
    </source>
</evidence>
<evidence type="ECO:0000256" key="4">
    <source>
        <dbReference type="ARBA" id="ARBA00023136"/>
    </source>
</evidence>
<evidence type="ECO:0000313" key="7">
    <source>
        <dbReference type="Proteomes" id="UP000469452"/>
    </source>
</evidence>
<keyword evidence="4 5" id="KW-0472">Membrane</keyword>
<accession>A0A6A4ZC77</accession>
<dbReference type="GO" id="GO:0016020">
    <property type="term" value="C:membrane"/>
    <property type="evidence" value="ECO:0007669"/>
    <property type="project" value="UniProtKB-SubCell"/>
</dbReference>
<evidence type="ECO:0000256" key="1">
    <source>
        <dbReference type="ARBA" id="ARBA00004141"/>
    </source>
</evidence>
<comment type="caution">
    <text evidence="6">The sequence shown here is derived from an EMBL/GenBank/DDBJ whole genome shotgun (WGS) entry which is preliminary data.</text>
</comment>
<comment type="subcellular location">
    <subcellularLocation>
        <location evidence="1">Membrane</location>
        <topology evidence="1">Multi-pass membrane protein</topology>
    </subcellularLocation>
</comment>
<feature type="transmembrane region" description="Helical" evidence="5">
    <location>
        <begin position="6"/>
        <end position="25"/>
    </location>
</feature>
<keyword evidence="2 5" id="KW-0812">Transmembrane</keyword>
<dbReference type="Pfam" id="PF03619">
    <property type="entry name" value="Solute_trans_a"/>
    <property type="match status" value="1"/>
</dbReference>
<dbReference type="EMBL" id="VJMI01017431">
    <property type="protein sequence ID" value="KAF0713759.1"/>
    <property type="molecule type" value="Genomic_DNA"/>
</dbReference>
<organism evidence="6 7">
    <name type="scientific">Aphanomyces astaci</name>
    <name type="common">Crayfish plague agent</name>
    <dbReference type="NCBI Taxonomy" id="112090"/>
    <lineage>
        <taxon>Eukaryota</taxon>
        <taxon>Sar</taxon>
        <taxon>Stramenopiles</taxon>
        <taxon>Oomycota</taxon>
        <taxon>Saprolegniomycetes</taxon>
        <taxon>Saprolegniales</taxon>
        <taxon>Verrucalvaceae</taxon>
        <taxon>Aphanomyces</taxon>
    </lineage>
</organism>
<gene>
    <name evidence="6" type="ORF">AaE_011712</name>
</gene>
<feature type="transmembrane region" description="Helical" evidence="5">
    <location>
        <begin position="188"/>
        <end position="209"/>
    </location>
</feature>
<evidence type="ECO:0000313" key="6">
    <source>
        <dbReference type="EMBL" id="KAF0713759.1"/>
    </source>
</evidence>
<proteinExistence type="predicted"/>
<evidence type="ECO:0000256" key="5">
    <source>
        <dbReference type="SAM" id="Phobius"/>
    </source>
</evidence>
<protein>
    <recommendedName>
        <fullName evidence="8">THH1/TOM1/TOM3 domain-containing protein</fullName>
    </recommendedName>
</protein>
<feature type="transmembrane region" description="Helical" evidence="5">
    <location>
        <begin position="221"/>
        <end position="240"/>
    </location>
</feature>